<evidence type="ECO:0000313" key="2">
    <source>
        <dbReference type="EMBL" id="KAK3939028.1"/>
    </source>
</evidence>
<name>A0AAN6N6B6_9PEZI</name>
<dbReference type="EMBL" id="MU853818">
    <property type="protein sequence ID" value="KAK3939028.1"/>
    <property type="molecule type" value="Genomic_DNA"/>
</dbReference>
<feature type="region of interest" description="Disordered" evidence="1">
    <location>
        <begin position="1"/>
        <end position="25"/>
    </location>
</feature>
<evidence type="ECO:0000313" key="3">
    <source>
        <dbReference type="Proteomes" id="UP001303473"/>
    </source>
</evidence>
<gene>
    <name evidence="2" type="ORF">QBC46DRAFT_459905</name>
</gene>
<feature type="region of interest" description="Disordered" evidence="1">
    <location>
        <begin position="135"/>
        <end position="171"/>
    </location>
</feature>
<keyword evidence="3" id="KW-1185">Reference proteome</keyword>
<dbReference type="Proteomes" id="UP001303473">
    <property type="component" value="Unassembled WGS sequence"/>
</dbReference>
<reference evidence="3" key="1">
    <citation type="journal article" date="2023" name="Mol. Phylogenet. Evol.">
        <title>Genome-scale phylogeny and comparative genomics of the fungal order Sordariales.</title>
        <authorList>
            <person name="Hensen N."/>
            <person name="Bonometti L."/>
            <person name="Westerberg I."/>
            <person name="Brannstrom I.O."/>
            <person name="Guillou S."/>
            <person name="Cros-Aarteil S."/>
            <person name="Calhoun S."/>
            <person name="Haridas S."/>
            <person name="Kuo A."/>
            <person name="Mondo S."/>
            <person name="Pangilinan J."/>
            <person name="Riley R."/>
            <person name="LaButti K."/>
            <person name="Andreopoulos B."/>
            <person name="Lipzen A."/>
            <person name="Chen C."/>
            <person name="Yan M."/>
            <person name="Daum C."/>
            <person name="Ng V."/>
            <person name="Clum A."/>
            <person name="Steindorff A."/>
            <person name="Ohm R.A."/>
            <person name="Martin F."/>
            <person name="Silar P."/>
            <person name="Natvig D.O."/>
            <person name="Lalanne C."/>
            <person name="Gautier V."/>
            <person name="Ament-Velasquez S.L."/>
            <person name="Kruys A."/>
            <person name="Hutchinson M.I."/>
            <person name="Powell A.J."/>
            <person name="Barry K."/>
            <person name="Miller A.N."/>
            <person name="Grigoriev I.V."/>
            <person name="Debuchy R."/>
            <person name="Gladieux P."/>
            <person name="Hiltunen Thoren M."/>
            <person name="Johannesson H."/>
        </authorList>
    </citation>
    <scope>NUCLEOTIDE SEQUENCE [LARGE SCALE GENOMIC DNA]</scope>
    <source>
        <strain evidence="3">CBS 340.73</strain>
    </source>
</reference>
<feature type="compositionally biased region" description="Low complexity" evidence="1">
    <location>
        <begin position="135"/>
        <end position="158"/>
    </location>
</feature>
<comment type="caution">
    <text evidence="2">The sequence shown here is derived from an EMBL/GenBank/DDBJ whole genome shotgun (WGS) entry which is preliminary data.</text>
</comment>
<organism evidence="2 3">
    <name type="scientific">Diplogelasinospora grovesii</name>
    <dbReference type="NCBI Taxonomy" id="303347"/>
    <lineage>
        <taxon>Eukaryota</taxon>
        <taxon>Fungi</taxon>
        <taxon>Dikarya</taxon>
        <taxon>Ascomycota</taxon>
        <taxon>Pezizomycotina</taxon>
        <taxon>Sordariomycetes</taxon>
        <taxon>Sordariomycetidae</taxon>
        <taxon>Sordariales</taxon>
        <taxon>Diplogelasinosporaceae</taxon>
        <taxon>Diplogelasinospora</taxon>
    </lineage>
</organism>
<protein>
    <submittedName>
        <fullName evidence="2">Uncharacterized protein</fullName>
    </submittedName>
</protein>
<evidence type="ECO:0000256" key="1">
    <source>
        <dbReference type="SAM" id="MobiDB-lite"/>
    </source>
</evidence>
<dbReference type="AlphaFoldDB" id="A0AAN6N6B6"/>
<sequence>MRNRPSKISESFPAAHHQLVPAPGEKNTTTILTLTGSASSLASSFPTSTSPPYLTTTTSSTATATVAAALGRRSSPQVTYKLHLTYLGEILARIKAFKASWGQIAASGGIARAFEEIEALVRKYIDHTTRAAAGAAAGAAEASTTTATTTGTTTTGTETETDRTSNSHNGH</sequence>
<accession>A0AAN6N6B6</accession>
<proteinExistence type="predicted"/>